<name>F1Z6G7_9SPHN</name>
<dbReference type="eggNOG" id="COG2137">
    <property type="taxonomic scope" value="Bacteria"/>
</dbReference>
<dbReference type="HOGENOM" id="CLU_090972_3_0_5"/>
<sequence length="207" mass="22564">MNMHEADEMRHETPRRDRRARPLDAVRLDELALVYVARFATSTGRLGAYLARKVKERGWEGDSPADIDAIVARMVERGYVDDAGYAQARGQGLLRRGYGARRVAESLSRDGIAPPLVEEASGSERERRLAALAFARRRRMGPFARPGTFGAGSAGDDEQEAGLDPAMRARQVAAFLRAGHSLGAARALIEAADVASAEEWVDEADDS</sequence>
<dbReference type="InterPro" id="IPR053924">
    <property type="entry name" value="RecX_HTH_2nd"/>
</dbReference>
<dbReference type="Pfam" id="PF02631">
    <property type="entry name" value="RecX_HTH2"/>
    <property type="match status" value="1"/>
</dbReference>
<dbReference type="InParanoid" id="F1Z6G7"/>
<evidence type="ECO:0000256" key="4">
    <source>
        <dbReference type="ARBA" id="ARBA00022490"/>
    </source>
</evidence>
<comment type="similarity">
    <text evidence="2">Belongs to the RecX family.</text>
</comment>
<evidence type="ECO:0000256" key="1">
    <source>
        <dbReference type="ARBA" id="ARBA00004496"/>
    </source>
</evidence>
<dbReference type="EMBL" id="AEWJ01000024">
    <property type="protein sequence ID" value="EGD59949.1"/>
    <property type="molecule type" value="Genomic_DNA"/>
</dbReference>
<evidence type="ECO:0000259" key="5">
    <source>
        <dbReference type="Pfam" id="PF02631"/>
    </source>
</evidence>
<keyword evidence="4" id="KW-0963">Cytoplasm</keyword>
<keyword evidence="7" id="KW-1185">Reference proteome</keyword>
<organism evidence="6 7">
    <name type="scientific">Novosphingobium nitrogenifigens DSM 19370</name>
    <dbReference type="NCBI Taxonomy" id="983920"/>
    <lineage>
        <taxon>Bacteria</taxon>
        <taxon>Pseudomonadati</taxon>
        <taxon>Pseudomonadota</taxon>
        <taxon>Alphaproteobacteria</taxon>
        <taxon>Sphingomonadales</taxon>
        <taxon>Sphingomonadaceae</taxon>
        <taxon>Novosphingobium</taxon>
    </lineage>
</organism>
<gene>
    <name evidence="6" type="ORF">Y88_2389</name>
</gene>
<protein>
    <recommendedName>
        <fullName evidence="3">Regulatory protein RecX</fullName>
    </recommendedName>
</protein>
<comment type="subcellular location">
    <subcellularLocation>
        <location evidence="1">Cytoplasm</location>
    </subcellularLocation>
</comment>
<dbReference type="GO" id="GO:0005737">
    <property type="term" value="C:cytoplasm"/>
    <property type="evidence" value="ECO:0007669"/>
    <property type="project" value="UniProtKB-SubCell"/>
</dbReference>
<evidence type="ECO:0000256" key="3">
    <source>
        <dbReference type="ARBA" id="ARBA00018111"/>
    </source>
</evidence>
<evidence type="ECO:0000256" key="2">
    <source>
        <dbReference type="ARBA" id="ARBA00009695"/>
    </source>
</evidence>
<reference evidence="6 7" key="1">
    <citation type="journal article" date="2012" name="J. Bacteriol.">
        <title>Draft Genome Sequence of Novosphingobium nitrogenifigens Y88T.</title>
        <authorList>
            <person name="Strabala T.J."/>
            <person name="Macdonald L."/>
            <person name="Liu V."/>
            <person name="Smit A.M."/>
        </authorList>
    </citation>
    <scope>NUCLEOTIDE SEQUENCE [LARGE SCALE GENOMIC DNA]</scope>
    <source>
        <strain evidence="6 7">DSM 19370</strain>
    </source>
</reference>
<dbReference type="AlphaFoldDB" id="F1Z6G7"/>
<dbReference type="STRING" id="983920.Y88_2389"/>
<dbReference type="Proteomes" id="UP000004728">
    <property type="component" value="Unassembled WGS sequence"/>
</dbReference>
<evidence type="ECO:0000313" key="6">
    <source>
        <dbReference type="EMBL" id="EGD59949.1"/>
    </source>
</evidence>
<accession>F1Z6G7</accession>
<proteinExistence type="inferred from homology"/>
<comment type="caution">
    <text evidence="6">The sequence shown here is derived from an EMBL/GenBank/DDBJ whole genome shotgun (WGS) entry which is preliminary data.</text>
</comment>
<feature type="domain" description="RecX second three-helical" evidence="5">
    <location>
        <begin position="81"/>
        <end position="120"/>
    </location>
</feature>
<evidence type="ECO:0000313" key="7">
    <source>
        <dbReference type="Proteomes" id="UP000004728"/>
    </source>
</evidence>